<evidence type="ECO:0000256" key="2">
    <source>
        <dbReference type="ARBA" id="ARBA00006156"/>
    </source>
</evidence>
<keyword evidence="8" id="KW-0966">Cell projection</keyword>
<dbReference type="RefSeq" id="WP_319615716.1">
    <property type="nucleotide sequence ID" value="NZ_JAWXYB010000018.1"/>
</dbReference>
<dbReference type="AlphaFoldDB" id="A0AAW9DW87"/>
<feature type="transmembrane region" description="Helical" evidence="7">
    <location>
        <begin position="20"/>
        <end position="44"/>
    </location>
</feature>
<gene>
    <name evidence="8" type="ORF">SIL87_19110</name>
</gene>
<feature type="transmembrane region" description="Helical" evidence="7">
    <location>
        <begin position="56"/>
        <end position="76"/>
    </location>
</feature>
<comment type="subcellular location">
    <subcellularLocation>
        <location evidence="1">Cell membrane</location>
        <topology evidence="1">Multi-pass membrane protein</topology>
    </subcellularLocation>
</comment>
<evidence type="ECO:0000313" key="8">
    <source>
        <dbReference type="EMBL" id="MDX5932867.1"/>
    </source>
</evidence>
<evidence type="ECO:0000256" key="3">
    <source>
        <dbReference type="ARBA" id="ARBA00022475"/>
    </source>
</evidence>
<comment type="caution">
    <text evidence="8">The sequence shown here is derived from an EMBL/GenBank/DDBJ whole genome shotgun (WGS) entry which is preliminary data.</text>
</comment>
<dbReference type="PANTHER" id="PTHR34040:SF2">
    <property type="entry name" value="FLAGELLAR BIOSYNTHETIC PROTEIN FLIQ"/>
    <property type="match status" value="1"/>
</dbReference>
<keyword evidence="5 7" id="KW-1133">Transmembrane helix</keyword>
<dbReference type="GO" id="GO:0005886">
    <property type="term" value="C:plasma membrane"/>
    <property type="evidence" value="ECO:0007669"/>
    <property type="project" value="UniProtKB-SubCell"/>
</dbReference>
<keyword evidence="4 7" id="KW-0812">Transmembrane</keyword>
<dbReference type="InterPro" id="IPR002191">
    <property type="entry name" value="Bac_export_3"/>
</dbReference>
<protein>
    <submittedName>
        <fullName evidence="8">Flagellar biosynthetic protein FliQ</fullName>
    </submittedName>
</protein>
<evidence type="ECO:0000313" key="9">
    <source>
        <dbReference type="Proteomes" id="UP001279553"/>
    </source>
</evidence>
<comment type="similarity">
    <text evidence="2">Belongs to the FliQ/MopD/SpaQ family.</text>
</comment>
<name>A0AAW9DW87_ACIAO</name>
<accession>A0AAW9DW87</accession>
<dbReference type="PIRSF" id="PIRSF004669">
    <property type="entry name" value="FliQ"/>
    <property type="match status" value="1"/>
</dbReference>
<keyword evidence="8" id="KW-0282">Flagellum</keyword>
<keyword evidence="6 7" id="KW-0472">Membrane</keyword>
<proteinExistence type="inferred from homology"/>
<keyword evidence="9" id="KW-1185">Reference proteome</keyword>
<dbReference type="PRINTS" id="PR00952">
    <property type="entry name" value="TYPE3IMQPROT"/>
</dbReference>
<keyword evidence="8" id="KW-0969">Cilium</keyword>
<evidence type="ECO:0000256" key="5">
    <source>
        <dbReference type="ARBA" id="ARBA00022989"/>
    </source>
</evidence>
<keyword evidence="3" id="KW-1003">Cell membrane</keyword>
<dbReference type="PANTHER" id="PTHR34040">
    <property type="entry name" value="FLAGELLAR BIOSYNTHETIC PROTEIN FLIQ"/>
    <property type="match status" value="1"/>
</dbReference>
<evidence type="ECO:0000256" key="4">
    <source>
        <dbReference type="ARBA" id="ARBA00022692"/>
    </source>
</evidence>
<evidence type="ECO:0000256" key="6">
    <source>
        <dbReference type="ARBA" id="ARBA00023136"/>
    </source>
</evidence>
<organism evidence="8 9">
    <name type="scientific">Acidiphilium acidophilum</name>
    <name type="common">Thiobacillus acidophilus</name>
    <dbReference type="NCBI Taxonomy" id="76588"/>
    <lineage>
        <taxon>Bacteria</taxon>
        <taxon>Pseudomonadati</taxon>
        <taxon>Pseudomonadota</taxon>
        <taxon>Alphaproteobacteria</taxon>
        <taxon>Acetobacterales</taxon>
        <taxon>Acidocellaceae</taxon>
        <taxon>Acidiphilium</taxon>
    </lineage>
</organism>
<sequence length="88" mass="9181">MTDPSVALMLHEALYVTARLAAPPLLASLATGLVISIIQAVTQINEPSLVFLPKVVAIAGVLVMMGGYSVTLLTAFSRSIFSAMIHVG</sequence>
<evidence type="ECO:0000256" key="1">
    <source>
        <dbReference type="ARBA" id="ARBA00004651"/>
    </source>
</evidence>
<dbReference type="EMBL" id="JAWXYB010000018">
    <property type="protein sequence ID" value="MDX5932867.1"/>
    <property type="molecule type" value="Genomic_DNA"/>
</dbReference>
<evidence type="ECO:0000256" key="7">
    <source>
        <dbReference type="SAM" id="Phobius"/>
    </source>
</evidence>
<dbReference type="Pfam" id="PF01313">
    <property type="entry name" value="Bac_export_3"/>
    <property type="match status" value="1"/>
</dbReference>
<reference evidence="8 9" key="1">
    <citation type="submission" date="2023-11" db="EMBL/GenBank/DDBJ databases">
        <title>MicrobeMod: A computational toolkit for identifying prokaryotic methylation and restriction-modification with nanopore sequencing.</title>
        <authorList>
            <person name="Crits-Christoph A."/>
            <person name="Kang S.C."/>
            <person name="Lee H."/>
            <person name="Ostrov N."/>
        </authorList>
    </citation>
    <scope>NUCLEOTIDE SEQUENCE [LARGE SCALE GENOMIC DNA]</scope>
    <source>
        <strain evidence="8 9">DSMZ 700</strain>
    </source>
</reference>
<dbReference type="GO" id="GO:0009306">
    <property type="term" value="P:protein secretion"/>
    <property type="evidence" value="ECO:0007669"/>
    <property type="project" value="InterPro"/>
</dbReference>
<dbReference type="Proteomes" id="UP001279553">
    <property type="component" value="Unassembled WGS sequence"/>
</dbReference>